<keyword evidence="1" id="KW-0472">Membrane</keyword>
<proteinExistence type="predicted"/>
<keyword evidence="1" id="KW-0812">Transmembrane</keyword>
<sequence>MIPIEIKTRIVFLLAVYLLEDIGLHLSSLLLPYYLDDEGQPSADGMDNLAIELFKQTLREYK</sequence>
<evidence type="ECO:0000256" key="1">
    <source>
        <dbReference type="SAM" id="Phobius"/>
    </source>
</evidence>
<evidence type="ECO:0000313" key="2">
    <source>
        <dbReference type="EMBL" id="MBG9979329.1"/>
    </source>
</evidence>
<dbReference type="Proteomes" id="UP000823401">
    <property type="component" value="Unassembled WGS sequence"/>
</dbReference>
<evidence type="ECO:0000313" key="3">
    <source>
        <dbReference type="Proteomes" id="UP000823401"/>
    </source>
</evidence>
<organism evidence="2 3">
    <name type="scientific">Ruoffia tabacinasalis</name>
    <dbReference type="NCBI Taxonomy" id="87458"/>
    <lineage>
        <taxon>Bacteria</taxon>
        <taxon>Bacillati</taxon>
        <taxon>Bacillota</taxon>
        <taxon>Bacilli</taxon>
        <taxon>Lactobacillales</taxon>
        <taxon>Aerococcaceae</taxon>
        <taxon>Ruoffia</taxon>
    </lineage>
</organism>
<protein>
    <submittedName>
        <fullName evidence="2">Uncharacterized protein</fullName>
    </submittedName>
</protein>
<feature type="transmembrane region" description="Helical" evidence="1">
    <location>
        <begin position="12"/>
        <end position="35"/>
    </location>
</feature>
<dbReference type="RefSeq" id="WP_197105347.1">
    <property type="nucleotide sequence ID" value="NZ_JACCEL010000051.1"/>
</dbReference>
<gene>
    <name evidence="2" type="ORF">HYQ42_11140</name>
</gene>
<reference evidence="2 3" key="1">
    <citation type="submission" date="2020-07" db="EMBL/GenBank/DDBJ databases">
        <title>Facklamia lactis sp. nov., isolated from raw milk.</title>
        <authorList>
            <person name="Doll E.V."/>
            <person name="Huptas C."/>
            <person name="Staib L."/>
            <person name="Wenning M."/>
            <person name="Scherer S."/>
        </authorList>
    </citation>
    <scope>NUCLEOTIDE SEQUENCE [LARGE SCALE GENOMIC DNA]</scope>
    <source>
        <strain evidence="2 3">DSM 104272</strain>
    </source>
</reference>
<name>A0ABS0LM59_9LACT</name>
<comment type="caution">
    <text evidence="2">The sequence shown here is derived from an EMBL/GenBank/DDBJ whole genome shotgun (WGS) entry which is preliminary data.</text>
</comment>
<keyword evidence="1" id="KW-1133">Transmembrane helix</keyword>
<dbReference type="EMBL" id="JACCEL010000051">
    <property type="protein sequence ID" value="MBG9979329.1"/>
    <property type="molecule type" value="Genomic_DNA"/>
</dbReference>
<keyword evidence="3" id="KW-1185">Reference proteome</keyword>
<accession>A0ABS0LM59</accession>